<sequence>MSTQYTPLSSLPYPQATDPADLPAHLKALADALDGRTVLRFADAAARDAKVTSPVAGMLAWIGTPGRLMYYTGSAWVPAAPSPVYKINLDAGDTTTATYTETLNNAVGDPMAASFTAPASGQVLVTIGGYLWSSVANYSSFMSANIRNSSNTVVLAADDNRAALLNSTSKASVSAQFLVTGLTPGATYTGTPAYRSGATTNTANFDSRFIRIDPIP</sequence>
<keyword evidence="2" id="KW-1185">Reference proteome</keyword>
<organism evidence="1 2">
    <name type="scientific">Streptomyces diastatochromogenes</name>
    <dbReference type="NCBI Taxonomy" id="42236"/>
    <lineage>
        <taxon>Bacteria</taxon>
        <taxon>Bacillati</taxon>
        <taxon>Actinomycetota</taxon>
        <taxon>Actinomycetes</taxon>
        <taxon>Kitasatosporales</taxon>
        <taxon>Streptomycetaceae</taxon>
        <taxon>Streptomyces</taxon>
    </lineage>
</organism>
<accession>A0A233SPS3</accession>
<evidence type="ECO:0000313" key="2">
    <source>
        <dbReference type="Proteomes" id="UP000215483"/>
    </source>
</evidence>
<proteinExistence type="predicted"/>
<dbReference type="AlphaFoldDB" id="A0A233SPS3"/>
<name>A0A233SPS3_STRDA</name>
<evidence type="ECO:0000313" key="1">
    <source>
        <dbReference type="EMBL" id="OXY97657.1"/>
    </source>
</evidence>
<gene>
    <name evidence="1" type="ORF">BEK98_08880</name>
</gene>
<dbReference type="RefSeq" id="WP_094215893.1">
    <property type="nucleotide sequence ID" value="NZ_MCGQ01000008.1"/>
</dbReference>
<dbReference type="EMBL" id="MCGQ01000008">
    <property type="protein sequence ID" value="OXY97657.1"/>
    <property type="molecule type" value="Genomic_DNA"/>
</dbReference>
<dbReference type="Proteomes" id="UP000215483">
    <property type="component" value="Unassembled WGS sequence"/>
</dbReference>
<protein>
    <submittedName>
        <fullName evidence="1">Uncharacterized protein</fullName>
    </submittedName>
</protein>
<dbReference type="OrthoDB" id="5193571at2"/>
<reference evidence="1 2" key="1">
    <citation type="submission" date="2016-07" db="EMBL/GenBank/DDBJ databases">
        <title>Draft genome of Streptomyces diastatochromogenes.</title>
        <authorList>
            <person name="Podduturi R."/>
            <person name="Lukassen M.B."/>
            <person name="Clausen N."/>
            <person name="Nielsen J.L."/>
            <person name="Jorgensen N.O."/>
        </authorList>
    </citation>
    <scope>NUCLEOTIDE SEQUENCE [LARGE SCALE GENOMIC DNA]</scope>
    <source>
        <strain evidence="1 2">DSM 40608</strain>
    </source>
</reference>
<comment type="caution">
    <text evidence="1">The sequence shown here is derived from an EMBL/GenBank/DDBJ whole genome shotgun (WGS) entry which is preliminary data.</text>
</comment>